<dbReference type="AlphaFoldDB" id="A0A6L2KXI9"/>
<name>A0A6L2KXI9_TANCI</name>
<organism evidence="2">
    <name type="scientific">Tanacetum cinerariifolium</name>
    <name type="common">Dalmatian daisy</name>
    <name type="synonym">Chrysanthemum cinerariifolium</name>
    <dbReference type="NCBI Taxonomy" id="118510"/>
    <lineage>
        <taxon>Eukaryota</taxon>
        <taxon>Viridiplantae</taxon>
        <taxon>Streptophyta</taxon>
        <taxon>Embryophyta</taxon>
        <taxon>Tracheophyta</taxon>
        <taxon>Spermatophyta</taxon>
        <taxon>Magnoliopsida</taxon>
        <taxon>eudicotyledons</taxon>
        <taxon>Gunneridae</taxon>
        <taxon>Pentapetalae</taxon>
        <taxon>asterids</taxon>
        <taxon>campanulids</taxon>
        <taxon>Asterales</taxon>
        <taxon>Asteraceae</taxon>
        <taxon>Asteroideae</taxon>
        <taxon>Anthemideae</taxon>
        <taxon>Anthemidinae</taxon>
        <taxon>Tanacetum</taxon>
    </lineage>
</organism>
<dbReference type="EMBL" id="BKCJ010003044">
    <property type="protein sequence ID" value="GEU52634.1"/>
    <property type="molecule type" value="Genomic_DNA"/>
</dbReference>
<reference evidence="2" key="1">
    <citation type="journal article" date="2019" name="Sci. Rep.">
        <title>Draft genome of Tanacetum cinerariifolium, the natural source of mosquito coil.</title>
        <authorList>
            <person name="Yamashiro T."/>
            <person name="Shiraishi A."/>
            <person name="Satake H."/>
            <person name="Nakayama K."/>
        </authorList>
    </citation>
    <scope>NUCLEOTIDE SEQUENCE</scope>
</reference>
<feature type="compositionally biased region" description="Low complexity" evidence="1">
    <location>
        <begin position="217"/>
        <end position="237"/>
    </location>
</feature>
<sequence length="314" mass="34709">MIEPFPITNNLMSYVDGSIPCPSKTLSVTDGATVVKENPNYPIWVSNDAYVRMLIISTISEASFHHVQGTTSRDLWLSLEKAYAPHSREYTLKTQLLRIEMHGDETPDAYLNRAQEYADALAAIGEHVKDKDLFMLTVLGLREEYNGLKTTRQSPTAFSELHALLSDHDYMLGNTRAPAPSITSSFAANYALGSLSMPEARQAQLSELAAQLSALGFQNNNNNNRGNRNNSRGNNNNRCRDNGRQFDWASTQNTVYGTCNRCGIGHIPSQCPNRDPSTIRTRPSANFANTRAQSSNASANWHSGANSHVTLDLK</sequence>
<proteinExistence type="predicted"/>
<feature type="region of interest" description="Disordered" evidence="1">
    <location>
        <begin position="290"/>
        <end position="314"/>
    </location>
</feature>
<feature type="non-terminal residue" evidence="2">
    <location>
        <position position="314"/>
    </location>
</feature>
<comment type="caution">
    <text evidence="2">The sequence shown here is derived from an EMBL/GenBank/DDBJ whole genome shotgun (WGS) entry which is preliminary data.</text>
</comment>
<evidence type="ECO:0000313" key="2">
    <source>
        <dbReference type="EMBL" id="GEU52634.1"/>
    </source>
</evidence>
<dbReference type="PANTHER" id="PTHR47481:SF39">
    <property type="entry name" value="TRANSCRIPTION FACTOR INTERACTOR AND REGULATOR CCHC(ZN) FAMILY"/>
    <property type="match status" value="1"/>
</dbReference>
<evidence type="ECO:0000256" key="1">
    <source>
        <dbReference type="SAM" id="MobiDB-lite"/>
    </source>
</evidence>
<dbReference type="PANTHER" id="PTHR47481">
    <property type="match status" value="1"/>
</dbReference>
<gene>
    <name evidence="2" type="ORF">Tci_024612</name>
</gene>
<protein>
    <submittedName>
        <fullName evidence="2">Uncharacterized protein</fullName>
    </submittedName>
</protein>
<feature type="region of interest" description="Disordered" evidence="1">
    <location>
        <begin position="217"/>
        <end position="239"/>
    </location>
</feature>
<accession>A0A6L2KXI9</accession>
<dbReference type="Pfam" id="PF14223">
    <property type="entry name" value="Retrotran_gag_2"/>
    <property type="match status" value="1"/>
</dbReference>